<evidence type="ECO:0000313" key="1">
    <source>
        <dbReference type="EMBL" id="KZS91079.1"/>
    </source>
</evidence>
<reference evidence="1 2" key="1">
    <citation type="journal article" date="2016" name="Mol. Biol. Evol.">
        <title>Comparative Genomics of Early-Diverging Mushroom-Forming Fungi Provides Insights into the Origins of Lignocellulose Decay Capabilities.</title>
        <authorList>
            <person name="Nagy L.G."/>
            <person name="Riley R."/>
            <person name="Tritt A."/>
            <person name="Adam C."/>
            <person name="Daum C."/>
            <person name="Floudas D."/>
            <person name="Sun H."/>
            <person name="Yadav J.S."/>
            <person name="Pangilinan J."/>
            <person name="Larsson K.H."/>
            <person name="Matsuura K."/>
            <person name="Barry K."/>
            <person name="Labutti K."/>
            <person name="Kuo R."/>
            <person name="Ohm R.A."/>
            <person name="Bhattacharya S.S."/>
            <person name="Shirouzu T."/>
            <person name="Yoshinaga Y."/>
            <person name="Martin F.M."/>
            <person name="Grigoriev I.V."/>
            <person name="Hibbett D.S."/>
        </authorList>
    </citation>
    <scope>NUCLEOTIDE SEQUENCE [LARGE SCALE GENOMIC DNA]</scope>
    <source>
        <strain evidence="1 2">HHB9708</strain>
    </source>
</reference>
<name>A0A164S1P0_9AGAM</name>
<sequence length="95" mass="10894">MRAPKESRKQNDLTANDIHRSIGVQPNNLAIHLIHLVREFQTSPIGPSLSFVSRSAQNPTTPMNDMQKFGPFADRRCAYRGWPCQSPWVVSWKYI</sequence>
<dbReference type="AlphaFoldDB" id="A0A164S1P0"/>
<keyword evidence="2" id="KW-1185">Reference proteome</keyword>
<gene>
    <name evidence="1" type="ORF">SISNIDRAFT_169539</name>
</gene>
<organism evidence="1 2">
    <name type="scientific">Sistotremastrum niveocremeum HHB9708</name>
    <dbReference type="NCBI Taxonomy" id="1314777"/>
    <lineage>
        <taxon>Eukaryota</taxon>
        <taxon>Fungi</taxon>
        <taxon>Dikarya</taxon>
        <taxon>Basidiomycota</taxon>
        <taxon>Agaricomycotina</taxon>
        <taxon>Agaricomycetes</taxon>
        <taxon>Sistotremastrales</taxon>
        <taxon>Sistotremastraceae</taxon>
        <taxon>Sertulicium</taxon>
        <taxon>Sertulicium niveocremeum</taxon>
    </lineage>
</organism>
<proteinExistence type="predicted"/>
<accession>A0A164S1P0</accession>
<dbReference type="EMBL" id="KV419417">
    <property type="protein sequence ID" value="KZS91079.1"/>
    <property type="molecule type" value="Genomic_DNA"/>
</dbReference>
<protein>
    <submittedName>
        <fullName evidence="1">Uncharacterized protein</fullName>
    </submittedName>
</protein>
<evidence type="ECO:0000313" key="2">
    <source>
        <dbReference type="Proteomes" id="UP000076722"/>
    </source>
</evidence>
<dbReference type="Proteomes" id="UP000076722">
    <property type="component" value="Unassembled WGS sequence"/>
</dbReference>